<gene>
    <name evidence="15" type="primary">cas10</name>
    <name evidence="15" type="ORF">QYE77_10085</name>
</gene>
<evidence type="ECO:0000256" key="4">
    <source>
        <dbReference type="ARBA" id="ARBA00022679"/>
    </source>
</evidence>
<keyword evidence="5" id="KW-0540">Nuclease</keyword>
<evidence type="ECO:0000256" key="9">
    <source>
        <dbReference type="ARBA" id="ARBA00022839"/>
    </source>
</evidence>
<evidence type="ECO:0000256" key="12">
    <source>
        <dbReference type="ARBA" id="ARBA00032922"/>
    </source>
</evidence>
<dbReference type="InterPro" id="IPR043128">
    <property type="entry name" value="Rev_trsase/Diguanyl_cyclase"/>
</dbReference>
<accession>A0ABU3NP52</accession>
<dbReference type="PANTHER" id="PTHR36528">
    <property type="entry name" value="CRISPR SYSTEM SINGLE-STRAND-SPECIFIC DEOXYRIBONUCLEASE CAS10/CSM1 (SUBTYPE III-A)"/>
    <property type="match status" value="1"/>
</dbReference>
<dbReference type="InterPro" id="IPR000160">
    <property type="entry name" value="GGDEF_dom"/>
</dbReference>
<comment type="caution">
    <text evidence="15">The sequence shown here is derived from an EMBL/GenBank/DDBJ whole genome shotgun (WGS) entry which is preliminary data.</text>
</comment>
<dbReference type="InterPro" id="IPR041062">
    <property type="entry name" value="Csm1_B"/>
</dbReference>
<dbReference type="Pfam" id="PF01966">
    <property type="entry name" value="HD"/>
    <property type="match status" value="1"/>
</dbReference>
<feature type="domain" description="GGDEF" evidence="14">
    <location>
        <begin position="582"/>
        <end position="726"/>
    </location>
</feature>
<evidence type="ECO:0000256" key="6">
    <source>
        <dbReference type="ARBA" id="ARBA00022741"/>
    </source>
</evidence>
<evidence type="ECO:0000256" key="10">
    <source>
        <dbReference type="ARBA" id="ARBA00022840"/>
    </source>
</evidence>
<dbReference type="NCBIfam" id="TIGR02578">
    <property type="entry name" value="cas_TM1811_Csm1"/>
    <property type="match status" value="1"/>
</dbReference>
<dbReference type="InterPro" id="IPR006674">
    <property type="entry name" value="HD_domain"/>
</dbReference>
<dbReference type="Proteomes" id="UP001254165">
    <property type="component" value="Unassembled WGS sequence"/>
</dbReference>
<evidence type="ECO:0000256" key="1">
    <source>
        <dbReference type="ARBA" id="ARBA00001968"/>
    </source>
</evidence>
<sequence>MSDERRERALKLALAGLLHDVGKMKLRAGESGASRTWDDEAKRDYGRFHALLTYDIVGDWLPPFQDSEAVKNWAAQHHRPNKREDHLVRLADRLSSGEREKTDPDDEMATQPKQLLSIFCVVNADNQNNLDKLYWPLRALDLNEQTTDEQWFPGQEWAKTDVDRSYQNLWKELNEQAQNLRQAHANGGDLETYLESLLYLMQRYTWSVPSAYYHSLPDISLYDHSRMTAALAAVLDDLALSDEELRALAQAPQESDTPVALLVGGDLSGVQDFIYTITDRGATSALRGRSFYLQLLTEAAAHYILRRLDLPITNLIYAGGGNFYLLARANDTADLNRIRLDISRILYNHHQGDLYLAVAGLPLAARDFFAGRISSKWQELGELLQVVKKQRFVELPASDLACLFEPQGRGGNEEKQCSVCGREYEDVHPDKNNPAVRKCKACESFEEEIGDPLRKARYLVWDFEPQLPTPPDGVRSSNTSSPWKAVLKNLGAHVHIEATLEELHEPKGRRLILALDEKSLNTLKPAAQIAVGRRLLVNVTPLVTAEDVSKYGKEYQIRTGQSLKEGAVKPFELMSMQAIGIERLGVLRMDVDNLGQLFAQGLGEKATLSRVAALSFAISLYFEGWVGVLARKRNQTQGDRLYAIYSGGDDLFFVGAWDEVVELGREIRRDLTPYAAKHPGIHTSAGIVLIGGKYPLAQAAQDAGRAEEAAKRHKWWDDNSDTPHTKDAICFLGRVLPWQRFGMKKSATVSFETAYDTLAFLEDLLARQKASRSLIRTLLRLDERYQEAMDVRRRTGRDLGENHRPQPLWGPWNWLFEYQLARLQRMYEEQLEIKSNLETLCQEMKEAFHQRIEWVSLAARWAELKMRKGDQSEH</sequence>
<name>A0ABU3NP52_9CHLR</name>
<comment type="similarity">
    <text evidence="2">Belongs to the CRISPR-associated Cas10/Csm1 family.</text>
</comment>
<dbReference type="Gene3D" id="3.30.70.270">
    <property type="match status" value="1"/>
</dbReference>
<keyword evidence="4" id="KW-0808">Transferase</keyword>
<evidence type="ECO:0000256" key="8">
    <source>
        <dbReference type="ARBA" id="ARBA00022801"/>
    </source>
</evidence>
<evidence type="ECO:0000256" key="11">
    <source>
        <dbReference type="ARBA" id="ARBA00023118"/>
    </source>
</evidence>
<dbReference type="InterPro" id="IPR054767">
    <property type="entry name" value="Cas10-Cmr2_palm2"/>
</dbReference>
<keyword evidence="13" id="KW-0175">Coiled coil</keyword>
<evidence type="ECO:0000256" key="5">
    <source>
        <dbReference type="ARBA" id="ARBA00022722"/>
    </source>
</evidence>
<evidence type="ECO:0000256" key="3">
    <source>
        <dbReference type="ARBA" id="ARBA00014333"/>
    </source>
</evidence>
<dbReference type="Gene3D" id="1.10.3210.10">
    <property type="entry name" value="Hypothetical protein af1432"/>
    <property type="match status" value="1"/>
</dbReference>
<keyword evidence="6" id="KW-0547">Nucleotide-binding</keyword>
<keyword evidence="8" id="KW-0378">Hydrolase</keyword>
<keyword evidence="10" id="KW-0067">ATP-binding</keyword>
<feature type="coiled-coil region" evidence="13">
    <location>
        <begin position="820"/>
        <end position="847"/>
    </location>
</feature>
<dbReference type="PANTHER" id="PTHR36528:SF1">
    <property type="entry name" value="CRISPR SYSTEM SINGLE-STRAND-SPECIFIC DEOXYRIBONUCLEASE CAS10_CSM1 (SUBTYPE III-A)"/>
    <property type="match status" value="1"/>
</dbReference>
<keyword evidence="7" id="KW-0255">Endonuclease</keyword>
<keyword evidence="16" id="KW-1185">Reference proteome</keyword>
<dbReference type="EMBL" id="JAUHMF010000002">
    <property type="protein sequence ID" value="MDT8898619.1"/>
    <property type="molecule type" value="Genomic_DNA"/>
</dbReference>
<dbReference type="Pfam" id="PF22335">
    <property type="entry name" value="Cas10-Cmr2_palm2"/>
    <property type="match status" value="1"/>
</dbReference>
<organism evidence="15 16">
    <name type="scientific">Thermanaerothrix solaris</name>
    <dbReference type="NCBI Taxonomy" id="3058434"/>
    <lineage>
        <taxon>Bacteria</taxon>
        <taxon>Bacillati</taxon>
        <taxon>Chloroflexota</taxon>
        <taxon>Anaerolineae</taxon>
        <taxon>Anaerolineales</taxon>
        <taxon>Anaerolineaceae</taxon>
        <taxon>Thermanaerothrix</taxon>
    </lineage>
</organism>
<evidence type="ECO:0000256" key="13">
    <source>
        <dbReference type="SAM" id="Coils"/>
    </source>
</evidence>
<dbReference type="PROSITE" id="PS50887">
    <property type="entry name" value="GGDEF"/>
    <property type="match status" value="1"/>
</dbReference>
<evidence type="ECO:0000259" key="14">
    <source>
        <dbReference type="PROSITE" id="PS50887"/>
    </source>
</evidence>
<protein>
    <recommendedName>
        <fullName evidence="3">CRISPR system single-strand-specific deoxyribonuclease Cas10/Csm1 (subtype III-A)</fullName>
    </recommendedName>
    <alternativeName>
        <fullName evidence="12">Cyclic oligoadenylate synthase</fullName>
    </alternativeName>
</protein>
<comment type="cofactor">
    <cofactor evidence="1">
        <name>a divalent metal cation</name>
        <dbReference type="ChEBI" id="CHEBI:60240"/>
    </cofactor>
</comment>
<keyword evidence="11" id="KW-0051">Antiviral defense</keyword>
<evidence type="ECO:0000313" key="15">
    <source>
        <dbReference type="EMBL" id="MDT8898619.1"/>
    </source>
</evidence>
<reference evidence="15 16" key="1">
    <citation type="submission" date="2023-07" db="EMBL/GenBank/DDBJ databases">
        <title>Novel species of Thermanaerothrix with wide hydrolytic capabilities.</title>
        <authorList>
            <person name="Zayulina K.S."/>
            <person name="Podosokorskaya O.A."/>
            <person name="Elcheninov A.G."/>
        </authorList>
    </citation>
    <scope>NUCLEOTIDE SEQUENCE [LARGE SCALE GENOMIC DNA]</scope>
    <source>
        <strain evidence="15 16">4228-RoL</strain>
    </source>
</reference>
<evidence type="ECO:0000313" key="16">
    <source>
        <dbReference type="Proteomes" id="UP001254165"/>
    </source>
</evidence>
<dbReference type="InterPro" id="IPR013408">
    <property type="entry name" value="Cas10/Csm1"/>
</dbReference>
<keyword evidence="9" id="KW-0269">Exonuclease</keyword>
<evidence type="ECO:0000256" key="7">
    <source>
        <dbReference type="ARBA" id="ARBA00022759"/>
    </source>
</evidence>
<evidence type="ECO:0000256" key="2">
    <source>
        <dbReference type="ARBA" id="ARBA00005700"/>
    </source>
</evidence>
<dbReference type="RefSeq" id="WP_315625282.1">
    <property type="nucleotide sequence ID" value="NZ_JAUHMF010000002.1"/>
</dbReference>
<dbReference type="InterPro" id="IPR052117">
    <property type="entry name" value="Cas10/Csm1_subtype-III-A"/>
</dbReference>
<dbReference type="SUPFAM" id="SSF109604">
    <property type="entry name" value="HD-domain/PDEase-like"/>
    <property type="match status" value="1"/>
</dbReference>
<proteinExistence type="inferred from homology"/>
<dbReference type="Pfam" id="PF18211">
    <property type="entry name" value="Csm1_B"/>
    <property type="match status" value="1"/>
</dbReference>